<organism evidence="1 2">
    <name type="scientific">Taxus chinensis</name>
    <name type="common">Chinese yew</name>
    <name type="synonym">Taxus wallichiana var. chinensis</name>
    <dbReference type="NCBI Taxonomy" id="29808"/>
    <lineage>
        <taxon>Eukaryota</taxon>
        <taxon>Viridiplantae</taxon>
        <taxon>Streptophyta</taxon>
        <taxon>Embryophyta</taxon>
        <taxon>Tracheophyta</taxon>
        <taxon>Spermatophyta</taxon>
        <taxon>Pinopsida</taxon>
        <taxon>Pinidae</taxon>
        <taxon>Conifers II</taxon>
        <taxon>Cupressales</taxon>
        <taxon>Taxaceae</taxon>
        <taxon>Taxus</taxon>
    </lineage>
</organism>
<evidence type="ECO:0000313" key="1">
    <source>
        <dbReference type="EMBL" id="KAH9288590.1"/>
    </source>
</evidence>
<proteinExistence type="predicted"/>
<gene>
    <name evidence="1" type="ORF">KI387_032707</name>
</gene>
<name>A0AA38BQ25_TAXCH</name>
<sequence>MALGGNNHHVSNIDSFPIIHHSLYWELYDLLHDLELCAIQDAPFDHLDSIFASTQRICYTTEDFWNAYDEVQIIQEDLTQFEYNYATSLDIPKYYCTASEFDTNSYISIPDTDTTLTNLYNTQEEVSNFIAEDFIYEPESYFTEEEDLVGY</sequence>
<comment type="caution">
    <text evidence="1">The sequence shown here is derived from an EMBL/GenBank/DDBJ whole genome shotgun (WGS) entry which is preliminary data.</text>
</comment>
<dbReference type="EMBL" id="JAHRHJ020003813">
    <property type="protein sequence ID" value="KAH9288590.1"/>
    <property type="molecule type" value="Genomic_DNA"/>
</dbReference>
<protein>
    <submittedName>
        <fullName evidence="1">Uncharacterized protein</fullName>
    </submittedName>
</protein>
<reference evidence="1 2" key="1">
    <citation type="journal article" date="2021" name="Nat. Plants">
        <title>The Taxus genome provides insights into paclitaxel biosynthesis.</title>
        <authorList>
            <person name="Xiong X."/>
            <person name="Gou J."/>
            <person name="Liao Q."/>
            <person name="Li Y."/>
            <person name="Zhou Q."/>
            <person name="Bi G."/>
            <person name="Li C."/>
            <person name="Du R."/>
            <person name="Wang X."/>
            <person name="Sun T."/>
            <person name="Guo L."/>
            <person name="Liang H."/>
            <person name="Lu P."/>
            <person name="Wu Y."/>
            <person name="Zhang Z."/>
            <person name="Ro D.K."/>
            <person name="Shang Y."/>
            <person name="Huang S."/>
            <person name="Yan J."/>
        </authorList>
    </citation>
    <scope>NUCLEOTIDE SEQUENCE [LARGE SCALE GENOMIC DNA]</scope>
    <source>
        <strain evidence="1">Ta-2019</strain>
    </source>
</reference>
<dbReference type="Proteomes" id="UP000824469">
    <property type="component" value="Unassembled WGS sequence"/>
</dbReference>
<accession>A0AA38BQ25</accession>
<evidence type="ECO:0000313" key="2">
    <source>
        <dbReference type="Proteomes" id="UP000824469"/>
    </source>
</evidence>
<feature type="non-terminal residue" evidence="1">
    <location>
        <position position="151"/>
    </location>
</feature>
<keyword evidence="2" id="KW-1185">Reference proteome</keyword>
<dbReference type="AlphaFoldDB" id="A0AA38BQ25"/>